<feature type="non-terminal residue" evidence="1">
    <location>
        <position position="48"/>
    </location>
</feature>
<name>X1D2D1_9ZZZZ</name>
<reference evidence="1" key="1">
    <citation type="journal article" date="2014" name="Front. Microbiol.">
        <title>High frequency of phylogenetically diverse reductive dehalogenase-homologous genes in deep subseafloor sedimentary metagenomes.</title>
        <authorList>
            <person name="Kawai M."/>
            <person name="Futagami T."/>
            <person name="Toyoda A."/>
            <person name="Takaki Y."/>
            <person name="Nishi S."/>
            <person name="Hori S."/>
            <person name="Arai W."/>
            <person name="Tsubouchi T."/>
            <person name="Morono Y."/>
            <person name="Uchiyama I."/>
            <person name="Ito T."/>
            <person name="Fujiyama A."/>
            <person name="Inagaki F."/>
            <person name="Takami H."/>
        </authorList>
    </citation>
    <scope>NUCLEOTIDE SEQUENCE</scope>
    <source>
        <strain evidence="1">Expedition CK06-06</strain>
    </source>
</reference>
<organism evidence="1">
    <name type="scientific">marine sediment metagenome</name>
    <dbReference type="NCBI Taxonomy" id="412755"/>
    <lineage>
        <taxon>unclassified sequences</taxon>
        <taxon>metagenomes</taxon>
        <taxon>ecological metagenomes</taxon>
    </lineage>
</organism>
<gene>
    <name evidence="1" type="ORF">S01H4_56589</name>
</gene>
<dbReference type="EMBL" id="BART01032807">
    <property type="protein sequence ID" value="GAH14926.1"/>
    <property type="molecule type" value="Genomic_DNA"/>
</dbReference>
<proteinExistence type="predicted"/>
<accession>X1D2D1</accession>
<comment type="caution">
    <text evidence="1">The sequence shown here is derived from an EMBL/GenBank/DDBJ whole genome shotgun (WGS) entry which is preliminary data.</text>
</comment>
<dbReference type="AlphaFoldDB" id="X1D2D1"/>
<sequence>MPLKKKTTFKKQEFEYDSPDGDKWDFIIVECENRKYVQFKKEGKEEIV</sequence>
<evidence type="ECO:0000313" key="1">
    <source>
        <dbReference type="EMBL" id="GAH14926.1"/>
    </source>
</evidence>
<protein>
    <submittedName>
        <fullName evidence="1">Uncharacterized protein</fullName>
    </submittedName>
</protein>